<gene>
    <name evidence="1" type="ORF">NC653_026098</name>
</gene>
<reference evidence="1" key="1">
    <citation type="journal article" date="2023" name="Mol. Ecol. Resour.">
        <title>Chromosome-level genome assembly of a triploid poplar Populus alba 'Berolinensis'.</title>
        <authorList>
            <person name="Chen S."/>
            <person name="Yu Y."/>
            <person name="Wang X."/>
            <person name="Wang S."/>
            <person name="Zhang T."/>
            <person name="Zhou Y."/>
            <person name="He R."/>
            <person name="Meng N."/>
            <person name="Wang Y."/>
            <person name="Liu W."/>
            <person name="Liu Z."/>
            <person name="Liu J."/>
            <person name="Guo Q."/>
            <person name="Huang H."/>
            <person name="Sederoff R.R."/>
            <person name="Wang G."/>
            <person name="Qu G."/>
            <person name="Chen S."/>
        </authorList>
    </citation>
    <scope>NUCLEOTIDE SEQUENCE</scope>
    <source>
        <strain evidence="1">SC-2020</strain>
    </source>
</reference>
<keyword evidence="2" id="KW-1185">Reference proteome</keyword>
<proteinExistence type="predicted"/>
<evidence type="ECO:0000313" key="1">
    <source>
        <dbReference type="EMBL" id="KAJ6983182.1"/>
    </source>
</evidence>
<protein>
    <submittedName>
        <fullName evidence="1">Uncharacterized protein</fullName>
    </submittedName>
</protein>
<organism evidence="1 2">
    <name type="scientific">Populus alba x Populus x berolinensis</name>
    <dbReference type="NCBI Taxonomy" id="444605"/>
    <lineage>
        <taxon>Eukaryota</taxon>
        <taxon>Viridiplantae</taxon>
        <taxon>Streptophyta</taxon>
        <taxon>Embryophyta</taxon>
        <taxon>Tracheophyta</taxon>
        <taxon>Spermatophyta</taxon>
        <taxon>Magnoliopsida</taxon>
        <taxon>eudicotyledons</taxon>
        <taxon>Gunneridae</taxon>
        <taxon>Pentapetalae</taxon>
        <taxon>rosids</taxon>
        <taxon>fabids</taxon>
        <taxon>Malpighiales</taxon>
        <taxon>Salicaceae</taxon>
        <taxon>Saliceae</taxon>
        <taxon>Populus</taxon>
    </lineage>
</organism>
<sequence>MSLYRSQSSPQGAKRFRMNSSYHDATYSRDHRSFRYVLMVNLEEEDYEGDIYKIVGNGYAACIITEFLRCLATLHSGYMQTTWAFCSRLSKYDYATTVGFLAILLLDATQILCVGTARSLDTMLAIAPMIQSAMHVVRWGTLLASAVTLIFQFRMQVSAIIDIGQATLLLTVEIRRPATTAGKLVILLVIALTSQPGIRDMRLL</sequence>
<evidence type="ECO:0000313" key="2">
    <source>
        <dbReference type="Proteomes" id="UP001164929"/>
    </source>
</evidence>
<comment type="caution">
    <text evidence="1">The sequence shown here is derived from an EMBL/GenBank/DDBJ whole genome shotgun (WGS) entry which is preliminary data.</text>
</comment>
<name>A0AAD6Q8T9_9ROSI</name>
<dbReference type="Proteomes" id="UP001164929">
    <property type="component" value="Chromosome 10"/>
</dbReference>
<accession>A0AAD6Q8T9</accession>
<dbReference type="AlphaFoldDB" id="A0AAD6Q8T9"/>
<dbReference type="EMBL" id="JAQIZT010000010">
    <property type="protein sequence ID" value="KAJ6983182.1"/>
    <property type="molecule type" value="Genomic_DNA"/>
</dbReference>